<gene>
    <name evidence="1" type="ORF">QR685DRAFT_530589</name>
</gene>
<protein>
    <submittedName>
        <fullName evidence="1">Uncharacterized protein</fullName>
    </submittedName>
</protein>
<proteinExistence type="predicted"/>
<accession>A0ABR3D6H9</accession>
<comment type="caution">
    <text evidence="1">The sequence shown here is derived from an EMBL/GenBank/DDBJ whole genome shotgun (WGS) entry which is preliminary data.</text>
</comment>
<evidence type="ECO:0000313" key="2">
    <source>
        <dbReference type="Proteomes" id="UP001451303"/>
    </source>
</evidence>
<reference evidence="1 2" key="1">
    <citation type="submission" date="2023-09" db="EMBL/GenBank/DDBJ databases">
        <title>Multi-omics analysis of a traditional fermented food reveals byproduct-associated fungal strains for waste-to-food upcycling.</title>
        <authorList>
            <consortium name="Lawrence Berkeley National Laboratory"/>
            <person name="Rekdal V.M."/>
            <person name="Villalobos-Escobedo J.M."/>
            <person name="Rodriguez-Valeron N."/>
            <person name="Garcia M.O."/>
            <person name="Vasquez D.P."/>
            <person name="Damayanti I."/>
            <person name="Sorensen P.M."/>
            <person name="Baidoo E.E."/>
            <person name="De Carvalho A.C."/>
            <person name="Riley R."/>
            <person name="Lipzen A."/>
            <person name="He G."/>
            <person name="Yan M."/>
            <person name="Haridas S."/>
            <person name="Daum C."/>
            <person name="Yoshinaga Y."/>
            <person name="Ng V."/>
            <person name="Grigoriev I.V."/>
            <person name="Munk R."/>
            <person name="Nuraida L."/>
            <person name="Wijaya C.H."/>
            <person name="Morales P.-C."/>
            <person name="Keasling J.D."/>
        </authorList>
    </citation>
    <scope>NUCLEOTIDE SEQUENCE [LARGE SCALE GENOMIC DNA]</scope>
    <source>
        <strain evidence="1 2">FGSC 2613</strain>
    </source>
</reference>
<keyword evidence="2" id="KW-1185">Reference proteome</keyword>
<name>A0ABR3D6H9_NEUIN</name>
<evidence type="ECO:0000313" key="1">
    <source>
        <dbReference type="EMBL" id="KAL0468300.1"/>
    </source>
</evidence>
<dbReference type="Proteomes" id="UP001451303">
    <property type="component" value="Unassembled WGS sequence"/>
</dbReference>
<organism evidence="1 2">
    <name type="scientific">Neurospora intermedia</name>
    <dbReference type="NCBI Taxonomy" id="5142"/>
    <lineage>
        <taxon>Eukaryota</taxon>
        <taxon>Fungi</taxon>
        <taxon>Dikarya</taxon>
        <taxon>Ascomycota</taxon>
        <taxon>Pezizomycotina</taxon>
        <taxon>Sordariomycetes</taxon>
        <taxon>Sordariomycetidae</taxon>
        <taxon>Sordariales</taxon>
        <taxon>Sordariaceae</taxon>
        <taxon>Neurospora</taxon>
    </lineage>
</organism>
<sequence length="245" mass="26688">MSAAINAAEAAREPLPSISFLADGCVNFMGINITVTPEIKSRMAARLLRYEAPSPYATTPLPTIPPGRSRYIIPPPSRRRSSRFLLKDNEFSSPSVPAANRTAADEPVVWLPAQQVWVKNHQGNVVPPSNKLRIGPQSFVSLLGRDGTYAVVCHVSQVERVIAYIVDVNSAKSERLCVATGGVDFPEDERRWMYVVSCVGAATKEGWEGFDGAGFELGGWGGEKVEDKDGRCVEDKDGHCVEDRA</sequence>
<dbReference type="EMBL" id="JAVLET010000007">
    <property type="protein sequence ID" value="KAL0468300.1"/>
    <property type="molecule type" value="Genomic_DNA"/>
</dbReference>